<dbReference type="EMBL" id="JXLB01000012">
    <property type="protein sequence ID" value="OJG80897.1"/>
    <property type="molecule type" value="Genomic_DNA"/>
</dbReference>
<comment type="caution">
    <text evidence="2">The sequence shown here is derived from an EMBL/GenBank/DDBJ whole genome shotgun (WGS) entry which is preliminary data.</text>
</comment>
<protein>
    <submittedName>
        <fullName evidence="2">Uncharacterized protein</fullName>
    </submittedName>
</protein>
<proteinExistence type="predicted"/>
<keyword evidence="3" id="KW-1185">Reference proteome</keyword>
<gene>
    <name evidence="2" type="ORF">RV14_GL000441</name>
</gene>
<organism evidence="2 3">
    <name type="scientific">Enterococcus ratti</name>
    <dbReference type="NCBI Taxonomy" id="150033"/>
    <lineage>
        <taxon>Bacteria</taxon>
        <taxon>Bacillati</taxon>
        <taxon>Bacillota</taxon>
        <taxon>Bacilli</taxon>
        <taxon>Lactobacillales</taxon>
        <taxon>Enterococcaceae</taxon>
        <taxon>Enterococcus</taxon>
    </lineage>
</organism>
<sequence length="130" mass="15119">MLFLKKFGTAKEELRTILTNYIDRKKQSGQSLTTIGQDFGFVVNEQGKFIYNETLKKVNNFFDRKKIFTSLKKGEENSRKRPAETNDQPFSNKKRLESIVQNAQKKSEDCCLFTTAKKQKINETVRQSVL</sequence>
<feature type="region of interest" description="Disordered" evidence="1">
    <location>
        <begin position="73"/>
        <end position="95"/>
    </location>
</feature>
<dbReference type="RefSeq" id="WP_071855629.1">
    <property type="nucleotide sequence ID" value="NZ_JXLB01000012.1"/>
</dbReference>
<evidence type="ECO:0000313" key="2">
    <source>
        <dbReference type="EMBL" id="OJG80897.1"/>
    </source>
</evidence>
<accession>A0A1L8WIR6</accession>
<dbReference type="OrthoDB" id="10016327at2"/>
<dbReference type="Proteomes" id="UP000182152">
    <property type="component" value="Unassembled WGS sequence"/>
</dbReference>
<dbReference type="AlphaFoldDB" id="A0A1L8WIR6"/>
<reference evidence="2 3" key="1">
    <citation type="submission" date="2014-12" db="EMBL/GenBank/DDBJ databases">
        <title>Draft genome sequences of 29 type strains of Enterococci.</title>
        <authorList>
            <person name="Zhong Z."/>
            <person name="Sun Z."/>
            <person name="Liu W."/>
            <person name="Zhang W."/>
            <person name="Zhang H."/>
        </authorList>
    </citation>
    <scope>NUCLEOTIDE SEQUENCE [LARGE SCALE GENOMIC DNA]</scope>
    <source>
        <strain evidence="2 3">DSM 15687</strain>
    </source>
</reference>
<evidence type="ECO:0000256" key="1">
    <source>
        <dbReference type="SAM" id="MobiDB-lite"/>
    </source>
</evidence>
<name>A0A1L8WIR6_9ENTE</name>
<evidence type="ECO:0000313" key="3">
    <source>
        <dbReference type="Proteomes" id="UP000182152"/>
    </source>
</evidence>
<feature type="compositionally biased region" description="Basic and acidic residues" evidence="1">
    <location>
        <begin position="73"/>
        <end position="84"/>
    </location>
</feature>